<dbReference type="GO" id="GO:0006352">
    <property type="term" value="P:DNA-templated transcription initiation"/>
    <property type="evidence" value="ECO:0007669"/>
    <property type="project" value="InterPro"/>
</dbReference>
<proteinExistence type="predicted"/>
<accession>A0A1H1VL69</accession>
<sequence>MKTEKQISINLYQYNVRELYDRYSGMLFGYIYEIVKDNKLAEQHLINIYNFIPDHINELADEGTNTWGQLQQLAKKYLEYSIGTIHSSQFNGADLSKYNGRNRFLGLMTHEQRHVFYNAYYCGKTIAELSEELNKSEEMIRMALKEAFIIIKKG</sequence>
<feature type="domain" description="RNA polymerase sigma-70 region 4" evidence="1">
    <location>
        <begin position="107"/>
        <end position="148"/>
    </location>
</feature>
<dbReference type="Pfam" id="PF04545">
    <property type="entry name" value="Sigma70_r4"/>
    <property type="match status" value="1"/>
</dbReference>
<dbReference type="AlphaFoldDB" id="A0A1H1VL69"/>
<dbReference type="GO" id="GO:0003700">
    <property type="term" value="F:DNA-binding transcription factor activity"/>
    <property type="evidence" value="ECO:0007669"/>
    <property type="project" value="InterPro"/>
</dbReference>
<dbReference type="Proteomes" id="UP000199679">
    <property type="component" value="Chromosome I"/>
</dbReference>
<dbReference type="RefSeq" id="WP_091371668.1">
    <property type="nucleotide sequence ID" value="NZ_LT629740.1"/>
</dbReference>
<dbReference type="InterPro" id="IPR007630">
    <property type="entry name" value="RNA_pol_sigma70_r4"/>
</dbReference>
<gene>
    <name evidence="2" type="ORF">SAMN05216490_1947</name>
</gene>
<organism evidence="2 3">
    <name type="scientific">Mucilaginibacter mallensis</name>
    <dbReference type="NCBI Taxonomy" id="652787"/>
    <lineage>
        <taxon>Bacteria</taxon>
        <taxon>Pseudomonadati</taxon>
        <taxon>Bacteroidota</taxon>
        <taxon>Sphingobacteriia</taxon>
        <taxon>Sphingobacteriales</taxon>
        <taxon>Sphingobacteriaceae</taxon>
        <taxon>Mucilaginibacter</taxon>
    </lineage>
</organism>
<dbReference type="InterPro" id="IPR013324">
    <property type="entry name" value="RNA_pol_sigma_r3/r4-like"/>
</dbReference>
<evidence type="ECO:0000259" key="1">
    <source>
        <dbReference type="Pfam" id="PF04545"/>
    </source>
</evidence>
<protein>
    <submittedName>
        <fullName evidence="2">Sigma-70, region 4</fullName>
    </submittedName>
</protein>
<dbReference type="SUPFAM" id="SSF88659">
    <property type="entry name" value="Sigma3 and sigma4 domains of RNA polymerase sigma factors"/>
    <property type="match status" value="1"/>
</dbReference>
<reference evidence="2 3" key="1">
    <citation type="submission" date="2016-10" db="EMBL/GenBank/DDBJ databases">
        <authorList>
            <person name="de Groot N.N."/>
        </authorList>
    </citation>
    <scope>NUCLEOTIDE SEQUENCE [LARGE SCALE GENOMIC DNA]</scope>
    <source>
        <strain evidence="2 3">MP1X4</strain>
    </source>
</reference>
<dbReference type="EMBL" id="LT629740">
    <property type="protein sequence ID" value="SDS85280.1"/>
    <property type="molecule type" value="Genomic_DNA"/>
</dbReference>
<keyword evidence="3" id="KW-1185">Reference proteome</keyword>
<evidence type="ECO:0000313" key="3">
    <source>
        <dbReference type="Proteomes" id="UP000199679"/>
    </source>
</evidence>
<evidence type="ECO:0000313" key="2">
    <source>
        <dbReference type="EMBL" id="SDS85280.1"/>
    </source>
</evidence>
<name>A0A1H1VL69_MUCMA</name>
<dbReference type="OrthoDB" id="796306at2"/>
<dbReference type="STRING" id="652787.SAMN05216490_1947"/>